<name>A0ACB9S5Q8_9MYRT</name>
<keyword evidence="2" id="KW-1185">Reference proteome</keyword>
<dbReference type="Proteomes" id="UP001057402">
    <property type="component" value="Chromosome 2"/>
</dbReference>
<proteinExistence type="predicted"/>
<sequence length="94" mass="10675">MDINNVTCMMPKVSLLDLHYHNITGVFRDDFPAHPRTKFNYMGTPPLNIQTERGTRLCRLAYNSTVQVSCHSSGNARNPLPRLQLLRGGELSYL</sequence>
<accession>A0ACB9S5Q8</accession>
<gene>
    <name evidence="1" type="ORF">MLD38_003954</name>
</gene>
<evidence type="ECO:0000313" key="1">
    <source>
        <dbReference type="EMBL" id="KAI4385973.1"/>
    </source>
</evidence>
<organism evidence="1 2">
    <name type="scientific">Melastoma candidum</name>
    <dbReference type="NCBI Taxonomy" id="119954"/>
    <lineage>
        <taxon>Eukaryota</taxon>
        <taxon>Viridiplantae</taxon>
        <taxon>Streptophyta</taxon>
        <taxon>Embryophyta</taxon>
        <taxon>Tracheophyta</taxon>
        <taxon>Spermatophyta</taxon>
        <taxon>Magnoliopsida</taxon>
        <taxon>eudicotyledons</taxon>
        <taxon>Gunneridae</taxon>
        <taxon>Pentapetalae</taxon>
        <taxon>rosids</taxon>
        <taxon>malvids</taxon>
        <taxon>Myrtales</taxon>
        <taxon>Melastomataceae</taxon>
        <taxon>Melastomatoideae</taxon>
        <taxon>Melastomateae</taxon>
        <taxon>Melastoma</taxon>
    </lineage>
</organism>
<evidence type="ECO:0000313" key="2">
    <source>
        <dbReference type="Proteomes" id="UP001057402"/>
    </source>
</evidence>
<comment type="caution">
    <text evidence="1">The sequence shown here is derived from an EMBL/GenBank/DDBJ whole genome shotgun (WGS) entry which is preliminary data.</text>
</comment>
<reference evidence="2" key="1">
    <citation type="journal article" date="2023" name="Front. Plant Sci.">
        <title>Chromosomal-level genome assembly of Melastoma candidum provides insights into trichome evolution.</title>
        <authorList>
            <person name="Zhong Y."/>
            <person name="Wu W."/>
            <person name="Sun C."/>
            <person name="Zou P."/>
            <person name="Liu Y."/>
            <person name="Dai S."/>
            <person name="Zhou R."/>
        </authorList>
    </citation>
    <scope>NUCLEOTIDE SEQUENCE [LARGE SCALE GENOMIC DNA]</scope>
</reference>
<dbReference type="EMBL" id="CM042881">
    <property type="protein sequence ID" value="KAI4385973.1"/>
    <property type="molecule type" value="Genomic_DNA"/>
</dbReference>
<protein>
    <submittedName>
        <fullName evidence="1">Uncharacterized protein</fullName>
    </submittedName>
</protein>